<feature type="domain" description="Carrier" evidence="9">
    <location>
        <begin position="3232"/>
        <end position="3307"/>
    </location>
</feature>
<feature type="compositionally biased region" description="Low complexity" evidence="8">
    <location>
        <begin position="2038"/>
        <end position="2051"/>
    </location>
</feature>
<reference evidence="13" key="1">
    <citation type="submission" date="2022-11" db="UniProtKB">
        <authorList>
            <consortium name="WormBaseParasite"/>
        </authorList>
    </citation>
    <scope>IDENTIFICATION</scope>
</reference>
<dbReference type="Gene3D" id="3.30.70.250">
    <property type="entry name" value="Malonyl-CoA ACP transacylase, ACP-binding"/>
    <property type="match status" value="1"/>
</dbReference>
<dbReference type="Gene3D" id="3.30.559.10">
    <property type="entry name" value="Chloramphenicol acetyltransferase-like domain"/>
    <property type="match status" value="1"/>
</dbReference>
<feature type="domain" description="PKS/mFAS DH" evidence="11">
    <location>
        <begin position="1715"/>
        <end position="2008"/>
    </location>
</feature>
<dbReference type="InterPro" id="IPR014043">
    <property type="entry name" value="Acyl_transferase_dom"/>
</dbReference>
<feature type="region of interest" description="N-terminal hotdog fold" evidence="7">
    <location>
        <begin position="1715"/>
        <end position="1845"/>
    </location>
</feature>
<feature type="domain" description="Ketosynthase family 3 (KS3)" evidence="10">
    <location>
        <begin position="3337"/>
        <end position="3737"/>
    </location>
</feature>
<dbReference type="InterPro" id="IPR016035">
    <property type="entry name" value="Acyl_Trfase/lysoPLipase"/>
</dbReference>
<dbReference type="Pfam" id="PF00550">
    <property type="entry name" value="PP-binding"/>
    <property type="match status" value="4"/>
</dbReference>
<dbReference type="InterPro" id="IPR049551">
    <property type="entry name" value="PKS_DH_C"/>
</dbReference>
<dbReference type="Pfam" id="PF14765">
    <property type="entry name" value="PS-DH"/>
    <property type="match status" value="1"/>
</dbReference>
<dbReference type="InterPro" id="IPR036291">
    <property type="entry name" value="NAD(P)-bd_dom_sf"/>
</dbReference>
<dbReference type="PROSITE" id="PS00606">
    <property type="entry name" value="KS3_1"/>
    <property type="match status" value="2"/>
</dbReference>
<dbReference type="InterPro" id="IPR036736">
    <property type="entry name" value="ACP-like_sf"/>
</dbReference>
<dbReference type="PROSITE" id="PS52019">
    <property type="entry name" value="PKS_MFAS_DH"/>
    <property type="match status" value="1"/>
</dbReference>
<feature type="region of interest" description="C-terminal hotdog fold" evidence="7">
    <location>
        <begin position="1865"/>
        <end position="2008"/>
    </location>
</feature>
<dbReference type="Gene3D" id="3.40.50.1820">
    <property type="entry name" value="alpha/beta hydrolase"/>
    <property type="match status" value="1"/>
</dbReference>
<feature type="compositionally biased region" description="Polar residues" evidence="8">
    <location>
        <begin position="1160"/>
        <end position="1172"/>
    </location>
</feature>
<dbReference type="InterPro" id="IPR020845">
    <property type="entry name" value="AMP-binding_CS"/>
</dbReference>
<feature type="compositionally biased region" description="Low complexity" evidence="8">
    <location>
        <begin position="1589"/>
        <end position="1608"/>
    </location>
</feature>
<dbReference type="GO" id="GO:0006633">
    <property type="term" value="P:fatty acid biosynthetic process"/>
    <property type="evidence" value="ECO:0007669"/>
    <property type="project" value="InterPro"/>
</dbReference>
<dbReference type="Gene3D" id="3.30.70.3290">
    <property type="match status" value="2"/>
</dbReference>
<protein>
    <recommendedName>
        <fullName evidence="2">Fatty acid synthase</fullName>
        <ecNumber evidence="1">2.3.1.85</ecNumber>
    </recommendedName>
</protein>
<dbReference type="InterPro" id="IPR009081">
    <property type="entry name" value="PP-bd_ACP"/>
</dbReference>
<comment type="caution">
    <text evidence="7">Lacks conserved residue(s) required for the propagation of feature annotation.</text>
</comment>
<evidence type="ECO:0000256" key="8">
    <source>
        <dbReference type="SAM" id="MobiDB-lite"/>
    </source>
</evidence>
<dbReference type="Proteomes" id="UP000887578">
    <property type="component" value="Unplaced"/>
</dbReference>
<dbReference type="Gene3D" id="3.40.50.720">
    <property type="entry name" value="NAD(P)-binding Rossmann-like Domain"/>
    <property type="match status" value="2"/>
</dbReference>
<feature type="domain" description="Carrier" evidence="9">
    <location>
        <begin position="4217"/>
        <end position="4293"/>
    </location>
</feature>
<feature type="domain" description="Carrier" evidence="9">
    <location>
        <begin position="1621"/>
        <end position="1703"/>
    </location>
</feature>
<dbReference type="SMART" id="SM00825">
    <property type="entry name" value="PKS_KS"/>
    <property type="match status" value="3"/>
</dbReference>
<dbReference type="InterPro" id="IPR029058">
    <property type="entry name" value="AB_hydrolase_fold"/>
</dbReference>
<dbReference type="InterPro" id="IPR006162">
    <property type="entry name" value="Ppantetheine_attach_site"/>
</dbReference>
<dbReference type="Pfam" id="PF08659">
    <property type="entry name" value="KR"/>
    <property type="match status" value="2"/>
</dbReference>
<dbReference type="WBParaSite" id="PDA_v2.g19641.t1">
    <property type="protein sequence ID" value="PDA_v2.g19641.t1"/>
    <property type="gene ID" value="PDA_v2.g19641"/>
</dbReference>
<keyword evidence="4" id="KW-0597">Phosphoprotein</keyword>
<dbReference type="Gene3D" id="3.40.50.12780">
    <property type="entry name" value="N-terminal domain of ligase-like"/>
    <property type="match status" value="1"/>
</dbReference>
<feature type="region of interest" description="Disordered" evidence="8">
    <location>
        <begin position="1140"/>
        <end position="1177"/>
    </location>
</feature>
<dbReference type="InterPro" id="IPR042099">
    <property type="entry name" value="ANL_N_sf"/>
</dbReference>
<dbReference type="InterPro" id="IPR014030">
    <property type="entry name" value="Ketoacyl_synth_N"/>
</dbReference>
<dbReference type="Gene3D" id="3.10.129.110">
    <property type="entry name" value="Polyketide synthase dehydratase"/>
    <property type="match status" value="1"/>
</dbReference>
<dbReference type="Gene3D" id="3.40.47.10">
    <property type="match status" value="3"/>
</dbReference>
<dbReference type="Gene3D" id="3.30.300.30">
    <property type="match status" value="1"/>
</dbReference>
<feature type="region of interest" description="Disordered" evidence="8">
    <location>
        <begin position="1581"/>
        <end position="1610"/>
    </location>
</feature>
<evidence type="ECO:0000256" key="7">
    <source>
        <dbReference type="PROSITE-ProRule" id="PRU01363"/>
    </source>
</evidence>
<dbReference type="InterPro" id="IPR018201">
    <property type="entry name" value="Ketoacyl_synth_AS"/>
</dbReference>
<dbReference type="PANTHER" id="PTHR43775">
    <property type="entry name" value="FATTY ACID SYNTHASE"/>
    <property type="match status" value="1"/>
</dbReference>
<evidence type="ECO:0000256" key="1">
    <source>
        <dbReference type="ARBA" id="ARBA00012873"/>
    </source>
</evidence>
<organism evidence="12 13">
    <name type="scientific">Panagrolaimus davidi</name>
    <dbReference type="NCBI Taxonomy" id="227884"/>
    <lineage>
        <taxon>Eukaryota</taxon>
        <taxon>Metazoa</taxon>
        <taxon>Ecdysozoa</taxon>
        <taxon>Nematoda</taxon>
        <taxon>Chromadorea</taxon>
        <taxon>Rhabditida</taxon>
        <taxon>Tylenchina</taxon>
        <taxon>Panagrolaimomorpha</taxon>
        <taxon>Panagrolaimoidea</taxon>
        <taxon>Panagrolaimidae</taxon>
        <taxon>Panagrolaimus</taxon>
    </lineage>
</organism>
<dbReference type="Gene3D" id="3.30.559.30">
    <property type="entry name" value="Nonribosomal peptide synthetase, condensation domain"/>
    <property type="match status" value="1"/>
</dbReference>
<accession>A0A914PXR0</accession>
<evidence type="ECO:0000259" key="10">
    <source>
        <dbReference type="PROSITE" id="PS52004"/>
    </source>
</evidence>
<dbReference type="Pfam" id="PF16197">
    <property type="entry name" value="KAsynt_C_assoc"/>
    <property type="match status" value="1"/>
</dbReference>
<dbReference type="Pfam" id="PF23297">
    <property type="entry name" value="ACP_SdgA_C"/>
    <property type="match status" value="1"/>
</dbReference>
<dbReference type="InterPro" id="IPR001242">
    <property type="entry name" value="Condensation_dom"/>
</dbReference>
<dbReference type="InterPro" id="IPR032821">
    <property type="entry name" value="PKS_assoc"/>
</dbReference>
<name>A0A914PXR0_9BILA</name>
<dbReference type="Pfam" id="PF00698">
    <property type="entry name" value="Acyl_transf_1"/>
    <property type="match status" value="1"/>
</dbReference>
<evidence type="ECO:0000256" key="2">
    <source>
        <dbReference type="ARBA" id="ARBA00018769"/>
    </source>
</evidence>
<dbReference type="SUPFAM" id="SSF52777">
    <property type="entry name" value="CoA-dependent acyltransferases"/>
    <property type="match status" value="2"/>
</dbReference>
<feature type="domain" description="Carrier" evidence="9">
    <location>
        <begin position="5280"/>
        <end position="5355"/>
    </location>
</feature>
<evidence type="ECO:0000256" key="4">
    <source>
        <dbReference type="ARBA" id="ARBA00022553"/>
    </source>
</evidence>
<dbReference type="GO" id="GO:0004312">
    <property type="term" value="F:fatty acid synthase activity"/>
    <property type="evidence" value="ECO:0007669"/>
    <property type="project" value="UniProtKB-EC"/>
</dbReference>
<dbReference type="InterPro" id="IPR020806">
    <property type="entry name" value="PKS_PP-bd"/>
</dbReference>
<feature type="domain" description="Carrier" evidence="9">
    <location>
        <begin position="1050"/>
        <end position="1132"/>
    </location>
</feature>
<dbReference type="SUPFAM" id="SSF47336">
    <property type="entry name" value="ACP-like"/>
    <property type="match status" value="5"/>
</dbReference>
<comment type="catalytic activity">
    <reaction evidence="6">
        <text>acetyl-CoA + n malonyl-CoA + 2n NADPH + 2n H(+) = a long-chain fatty acid + (n+1) CoA + n CO2 + 2n NADP(+).</text>
        <dbReference type="EC" id="2.3.1.85"/>
    </reaction>
</comment>
<dbReference type="InterPro" id="IPR045851">
    <property type="entry name" value="AMP-bd_C_sf"/>
</dbReference>
<dbReference type="InterPro" id="IPR001227">
    <property type="entry name" value="Ac_transferase_dom_sf"/>
</dbReference>
<dbReference type="InterPro" id="IPR000873">
    <property type="entry name" value="AMP-dep_synth/lig_dom"/>
</dbReference>
<dbReference type="PROSITE" id="PS00012">
    <property type="entry name" value="PHOSPHOPANTETHEINE"/>
    <property type="match status" value="2"/>
</dbReference>
<dbReference type="EC" id="2.3.1.85" evidence="1"/>
<evidence type="ECO:0000256" key="5">
    <source>
        <dbReference type="ARBA" id="ARBA00022679"/>
    </source>
</evidence>
<dbReference type="InterPro" id="IPR014031">
    <property type="entry name" value="Ketoacyl_synth_C"/>
</dbReference>
<evidence type="ECO:0000313" key="12">
    <source>
        <dbReference type="Proteomes" id="UP000887578"/>
    </source>
</evidence>
<proteinExistence type="predicted"/>
<dbReference type="GO" id="GO:0044550">
    <property type="term" value="P:secondary metabolite biosynthetic process"/>
    <property type="evidence" value="ECO:0007669"/>
    <property type="project" value="UniProtKB-ARBA"/>
</dbReference>
<dbReference type="Gene3D" id="3.40.366.10">
    <property type="entry name" value="Malonyl-Coenzyme A Acyl Carrier Protein, domain 2"/>
    <property type="match status" value="1"/>
</dbReference>
<dbReference type="Gene3D" id="1.10.1200.10">
    <property type="entry name" value="ACP-like"/>
    <property type="match status" value="4"/>
</dbReference>
<dbReference type="CDD" id="cd00833">
    <property type="entry name" value="PKS"/>
    <property type="match status" value="3"/>
</dbReference>
<keyword evidence="3" id="KW-0596">Phosphopantetheine</keyword>
<dbReference type="InterPro" id="IPR057326">
    <property type="entry name" value="KR_dom"/>
</dbReference>
<dbReference type="InterPro" id="IPR013968">
    <property type="entry name" value="PKS_KR"/>
</dbReference>
<dbReference type="PROSITE" id="PS00455">
    <property type="entry name" value="AMP_BINDING"/>
    <property type="match status" value="1"/>
</dbReference>
<dbReference type="InterPro" id="IPR016039">
    <property type="entry name" value="Thiolase-like"/>
</dbReference>
<dbReference type="Pfam" id="PF02801">
    <property type="entry name" value="Ketoacyl-synt_C"/>
    <property type="match status" value="3"/>
</dbReference>
<evidence type="ECO:0000259" key="11">
    <source>
        <dbReference type="PROSITE" id="PS52019"/>
    </source>
</evidence>
<dbReference type="SMART" id="SM00827">
    <property type="entry name" value="PKS_AT"/>
    <property type="match status" value="1"/>
</dbReference>
<dbReference type="SUPFAM" id="SSF53901">
    <property type="entry name" value="Thiolase-like"/>
    <property type="match status" value="3"/>
</dbReference>
<evidence type="ECO:0000259" key="9">
    <source>
        <dbReference type="PROSITE" id="PS50075"/>
    </source>
</evidence>
<dbReference type="PANTHER" id="PTHR43775:SF37">
    <property type="entry name" value="SI:DKEY-61P9.11"/>
    <property type="match status" value="1"/>
</dbReference>
<dbReference type="GO" id="GO:0004315">
    <property type="term" value="F:3-oxoacyl-[acyl-carrier-protein] synthase activity"/>
    <property type="evidence" value="ECO:0007669"/>
    <property type="project" value="InterPro"/>
</dbReference>
<dbReference type="PROSITE" id="PS52004">
    <property type="entry name" value="KS3_2"/>
    <property type="match status" value="3"/>
</dbReference>
<dbReference type="InterPro" id="IPR042104">
    <property type="entry name" value="PKS_dehydratase_sf"/>
</dbReference>
<dbReference type="InterPro" id="IPR020841">
    <property type="entry name" value="PKS_Beta-ketoAc_synthase_dom"/>
</dbReference>
<dbReference type="InterPro" id="IPR050091">
    <property type="entry name" value="PKS_NRPS_Biosynth_Enz"/>
</dbReference>
<sequence length="5454" mass="610873">MEKFEFYKELLSFGYEHSGIFQSVQKVFYDNKNGDVEVFGDKLDVVFDGIMQAVVLKMLFETPHGNNELTVPFSFKEITVFPEAEIMPLSVFKGHFNEDCISLHSNFVTEPLMEAKGIVFKRICRPSPIIMAQLPSIIIRSAACRLPGGICSLSDFAQFLLDGKTSDSKIPAQRIPSRNNLALGFHGKPLEGGNFLHQNIAEFDPGFFGISKLEARAMDPQQRILLEIVWECFENAGIMDFQDCGFFVGEMGSEYSKAEGSEPPNALQIVGEANSVLAGRLNFFFGSHGPSVAIDTACSSSLVALQNAVDSIKLGRCKRAIVAGTSLILSDKELAQRISGNLLSKDGICHSFDVDADGYGRGEGIVAILIESENDSEIPKYLAKIDSIITNHGGRSVALTAPNGTAHFMLIEKAIAESQHLQVDYWECHGTGTSLGDPIELSALQKVFTKFNFGEKVLIGSSKASLGHCEGAAGIAGILKAIIVLKEKYSPSLPRFRLLNKNIKTDDNSFGIPIIGEELNFDKIKFVAGISSFGVSGTNVAAIISTPNTKVIKEKEAALLKVLEKQGIAILPFSAKSQNSLDSLIDAYSTLCYNVSSKDFSLLSAAASLSRKQFKLKSVFIRTRSGEISQITTAKAAGICFKVDCLPSVAWELVFRISEYQKTFIEKLKTLIDPARKTRKTQLIRSLKIADIWAKWNFLHSLGINFDYIVADSEEEQCFADEILQVFPTDASIIASNDIKPGSIVYDSTAYQIQDSINLNHIIAAAYLQGQEINWSKVYSLSESQKNLLPFHQLPNYAFDRQIYWSKKVNDDFDHKILGNIIFDSETEIRLENWILERRLKDLFSKISYNENKEIIEISIILELLVTVGKAILKNIGFEIREFEILFPLDLTVLKEDVWFKTVIELSELEDSLNVLVKISSYSSKQKEDHTFFKFKFMLIPNRIIPAEEVKVVQLFQEWTLNFDEIFEAVEASQHLKATNIKFIRVLKGRENAQSLTPNLAEGRLLLDMRNQWQAEIIYQKDISANITLHPLEAISKSSKIEKHVRSKFITFESIQSKVIKALKDAMDSEITLEETELIHRGFIDLGLDSLSLMALLNELNLKYFKNIELSTTDLFTYTNVQNLSEIIHQRLHNHQIGYNERSQESSTQTSDDETESHQQESTAENSISDSTPPNSPNINFFNPSAKNVYEIISFVHEVPDSSRIMIHFNDQTSLAEAHFDSTVIQLSSLSSFSTLLEKLRLIPLSEYSFVFRFDPLPPRPSLIQPETIQFLLTFALTLTKLRRKLCFTVIENENPLSGFFSGFWKSFVVEKMNISRFNFTEKIRPFSNSEEHQSGTIPSGNWLITGGTSGIGFVMAKHLASFPSVSQVYVLSRNGILPKSYHKIKPMKIDVTRFDQIQNLFCTLDSIDGVIHSAGAINDAIIERQTLQTFEKVLSPKVDGLKNIIKSLKYFEFKPKHLILNSSVSSLFGNIGQTNYSAANAAAEKLLEAYRNSAGIGSIIHWGNWSETGMAADESVNRLLNANGFIGLSNEEGLAGLDFVIDKNIDRVMIAKMDWTKVLKARKDLGGIVLAGSQREIPENSFSGRNINANETTPTSAPTTATPKNSSVPFSNASTNITETIVESAIASQVAEILNLSPSDIDFDNTTGFMEHGLDSLKLYMLAQNLSKKLSFLLQKNFTISIIDIFENPSPKQLSKFIQTKFISKSPILLNGTNPILSNEIQIRREAFHRSKSEQQTQSTELESDHQVSVNEKMKIYPTMFDISVIEDHKFDSKVIIPAAFEIDYFLKIIAEEASDDSIIQISQLHFNESTELKELNSLSISVTEDEMKLISDSDSVKPKTSCTYSFIPPSELIPTISHSTSKMAHLNPALFYSSMAKRGVEYGPKLQLLSKIRCSTLKMICKLTFELSNIQPKWLIFEACLQALATIIFDQSKNQHFIPIKFDKIIVKNRYLNEEILETTGFTIEAEIYFENKKFVEGNVCAFYESEIIVEMKGVTAVKVEAPKKQEAKVFPKRKSIVENLNKRIRRNAWSPDWASQRSFRSPSGSSSSSGGGGRRRDSERVAARWVKNWPEGESGIYDGIRKLSAPPKFHLLPPPLEHKHIDVPHVAAPASEKPVIEIHGYACKFAYPANNAKAFWSYLTSYTHVEMAPISSPPNSNLFNFDPAYFCPEDFNITPKEAPFIDPQQRLLLQCTKEALENSKLSKMPPKTGVFIGASSADFEKVCNIEFKQISEKYKTDKSYLTTGTNSSCLAGRIAHWLHCEGPSITLDTACSSFATALCSACDYLVQGSIEYAIVGGVNYILNEDTTVLLSEAGMLSPNQRCSTFSADADGYARAEGVAILILSRPKIPTGKIQIKGWEIKHNANSAALTVPFSISQIETMKNVLAKAENPKVDAIECHGSGTKLGDPIEIQSILSVFSSKIEKNERIHLTGMKAHIGHSEACAAGISIIAACEMIKNGYIPGQRNFEVLNGKIKALKGSERLMVPIIGEEKEIKTIAINSFGFSGTNSTIIIQSGCKISSKNAKIEISKLVLISAKNENELKMKVENLKKLLKEKPWKAMKFPTISPNGNGTFRASILINTGVPSTPTILYPPNPIPSLPTTFAFIFSNFENSALLLIELLRNHSTFKSSLLKYSSVLITFSKSLISTNLHSCLLFNGILAVFFHSINLKIDLIAFPSSFPIEWKQIFKKLLSSINSSAKVVTELPSKSSNSRIISFNSIFIHQKSREIYRPSEALNNFIGQLFIDGINLKIDAKNNGWINLNENVKNEKKLYWPLEHPSRPKWWYQLHFGILNEECQKLLYTFEMEEVNVAELERTTSTSNLDSVIENFAVLSFNQKSINFGNSLAKTLKFPFKQNLSNALKFSNIILSISAENNEDFINPTNAYALSFESLIKAISAENSQSTLASISLNKNDAIINDEILLGALNIVQTTKNRFITIEKNKIYSNKLVQLQQKFQKAADDEIFEKVLITGGNGGIGKTVAETIKAKEILLLSRTAKSTDILPQNLFKAKIKYIQGDVANFKFLQNLFIQESNIDCIIHCAGIVENSLSKNVTQKHFDSISASKIEGTKNLLQISSRKFSSEVKKFIAMSSVAAIFGSFGQCNYSWGNSAMEELIQNFSSGNFEKLIINWGPWKDVGMLGSIEAEPIRKQIESGGWKMIEKETVKKILKGISQKTGKIVLFNGNFEKICEQRKELESMLGHLKSQKSTKKLIKKEIVKSTKTLVKPTKNEIIEKISKLASEVSGLSEINERIGLMSIGLDSLMIEELRSKIEMEFVIKILPPEMYENPTITKLAEIVLARFPEVIEIEEEIETTIEKIVPSNICAKNDPEKDDVAIIGYSGALPECSSIKEFWDSIFDGKELLTRFTSSKSGLNVIGQIPDISSFDYNFFNLSLQDAKNLDPQIRLLLQHSYLALEDSGYFEKRKNLNIACFCSSEPNSYSSVNSNSDFLTEMYAKNQQSFGAMWISHLLDLKGPSFTVYSACSSALIGISQAIECLKAGKAEISLVGASNIILPSEDDGGLEGMALSKECHCRPFDSDASGIIPASVIGVLILKSLNKAIDDGDVIHGIIKGYGISNDGFEKVNFMAPGTGQSLAMKSALNDAKMNPKEIDYIECHATGTTIGDRIEINSIIEVYANECKNKELFVGSVKANIGHGFAGAGMAGIFKCLGIFEKSIIPKQINLKKECSEIAENKWIKVNRENYEINKEEINVAINAFGIGGTNACIILQKPKQQQTPKNEVNGLVANSSVILPISAKSLESCKQYASKLSQHINQNITDAKKLSKIAETLQLFRPNFTFRASVVALSPESVIEQLQAVLETSITTAPFDPLTSKNIAFFFAPQGVQYSSMLTSLDYETFPSMKSRFYELTEIASKEFGIDFGKIQSNQDSIEKPEFAQVGIFISTILIAEFLESIGISPGIVLGHSVGEYSALSFASSLSPEDTIKLLARRSLLMSKTASAKMVSFKDLKNAIKIPKNVEISAHLSSTLKVAVGPPETMEIFIDQLKADKIDYRILKTSKGFHSSMMNPILKDFEKLLENFEFKKPQKFVISNLNGKVFEDSEIEKEYFVQHLRNPVRIDKSLETLLKNKELKVIVEIGPPGMLQNLLLQKGRGDIKIVRTLQTKDQSKNNPRKVSMGLEVIGELWKAGIEINWKKLFGRNGRASDLPGYIFDKIECWNQKNPTKQKNSNESDATMSKHDDIILGNTPEHVNDDIKAHLLKLWKECLATPTFITDKSDFFSLGGNSLNGVQLCWRIEEELKISTNVSTLFDFPIFIDFYQQILQQQNTSESVSLIPIENPEGQKFALSLQQEQMFLLYHLEPGIHYNIVFSIKFTEIESNSFNKKAANLALLELLERQSCLRSIFASDGTDDPTNAYQIIQSIDKNRYHLQWHKATNDEIKNVIEKERNFRFRINENSFRLNTFEIENDNKNRSFILIVSQHHIVTDGWSMTIFADEFSSYYRNFVEGKQPETSATKIQYIDFALYSRKNFNKNECILWAKYLSTFTPSSLPNDFIPPISRIFESDTLYFIIPMDTLETLKHQCQKYSTSFYTLLLLAFSRTISKWTEHQQSQNLMFGIASSGRIIPESKNLIGYFLNNLIFTIDEKSHLFSNNFSEILQIIKTKFAETKSKEELPYHRILSEWRKFRHQLSSSSGDIFDIYFNYRHNLDFPIVAIPNVEAKVTQETNNRIFNLSVTIDEIEDGKQRLLIDYRKDLYKKETIQSFGEDFLEELKIVGSGNLDCNSLKIGKCLKDESFNNNETVIELVLKQCEICPTRPAIQLPNGKTINYAKLKERIRKKAVGIQKAFYSMNQRSITSEDVIPVILEYNEQVEWFLAILAAGAAYCPLDIKNPESYNKKLIALLQSSNFVISETSIASFNCISPNQILTSSSSIDSPTPSKQKSNSLMYVLFTSGSTGFPKGVQIENKQVLSFLKTTKSQLSINQFSSIGHSVNTIFDVSVFNIFGTLTSGACLIQFPSLLSVVETVLKNDHLTHLFLTSAVFNALSNFDLEKFQQLQNLEFFIIGGETPSKTNLEIVNKNELQIIQIYGPSEATIWSTIEFIPKNENINPAIIGKEIPNCQALLISSGQILSKSSKAIGEIYLTGNISKGYLKSASEAEHDNFKWLENLKTKAFATGDLGRQLSNGKLEFIGRKSGFLKHNGTRIDPAMIENEILSADSKIQQCFITIENEENRKILVCFYCPKSNSDVEINQNKIKQILSSKLPVTNIPDIFILLKSVPINLSGKVDKQKLKEIFSTTISKPLENGYLQESPISQKLSSIWRALLGINSTENLIPESNFFLLGGNSLNFFSLKSKINSKFNINLGIDVLYRTPTFIGQEKLIQKHLTKLQYSSKLKIQIAEIKIVTNSKANIYCIHAIGGTCYPFYSFAQIISDEYNIYGIPFDLKYDIKSLDELAEFYKIQVSYILKGSDGLIFFFFKSFFETA</sequence>
<dbReference type="SUPFAM" id="SSF56801">
    <property type="entry name" value="Acetyl-CoA synthetase-like"/>
    <property type="match status" value="1"/>
</dbReference>
<feature type="region of interest" description="Disordered" evidence="8">
    <location>
        <begin position="2037"/>
        <end position="2064"/>
    </location>
</feature>
<evidence type="ECO:0000256" key="6">
    <source>
        <dbReference type="ARBA" id="ARBA00044883"/>
    </source>
</evidence>
<dbReference type="Pfam" id="PF00501">
    <property type="entry name" value="AMP-binding"/>
    <property type="match status" value="1"/>
</dbReference>
<dbReference type="SUPFAM" id="SSF52151">
    <property type="entry name" value="FabD/lysophospholipase-like"/>
    <property type="match status" value="1"/>
</dbReference>
<evidence type="ECO:0000256" key="3">
    <source>
        <dbReference type="ARBA" id="ARBA00022450"/>
    </source>
</evidence>
<keyword evidence="5" id="KW-0808">Transferase</keyword>
<dbReference type="PROSITE" id="PS50075">
    <property type="entry name" value="CARRIER"/>
    <property type="match status" value="5"/>
</dbReference>
<dbReference type="InterPro" id="IPR023213">
    <property type="entry name" value="CAT-like_dom_sf"/>
</dbReference>
<dbReference type="Pfam" id="PF00668">
    <property type="entry name" value="Condensation"/>
    <property type="match status" value="1"/>
</dbReference>
<keyword evidence="12" id="KW-1185">Reference proteome</keyword>
<dbReference type="SMART" id="SM00822">
    <property type="entry name" value="PKS_KR"/>
    <property type="match status" value="2"/>
</dbReference>
<dbReference type="Pfam" id="PF00109">
    <property type="entry name" value="ketoacyl-synt"/>
    <property type="match status" value="3"/>
</dbReference>
<dbReference type="InterPro" id="IPR049900">
    <property type="entry name" value="PKS_mFAS_DH"/>
</dbReference>
<feature type="domain" description="Ketosynthase family 3 (KS3)" evidence="10">
    <location>
        <begin position="2116"/>
        <end position="2518"/>
    </location>
</feature>
<evidence type="ECO:0000313" key="13">
    <source>
        <dbReference type="WBParaSite" id="PDA_v2.g19641.t1"/>
    </source>
</evidence>
<feature type="domain" description="Ketosynthase family 3 (KS3)" evidence="10">
    <location>
        <begin position="134"/>
        <end position="546"/>
    </location>
</feature>
<dbReference type="SUPFAM" id="SSF51735">
    <property type="entry name" value="NAD(P)-binding Rossmann-fold domains"/>
    <property type="match status" value="2"/>
</dbReference>
<dbReference type="SMART" id="SM00823">
    <property type="entry name" value="PKS_PP"/>
    <property type="match status" value="3"/>
</dbReference>
<dbReference type="GO" id="GO:0031177">
    <property type="term" value="F:phosphopantetheine binding"/>
    <property type="evidence" value="ECO:0007669"/>
    <property type="project" value="InterPro"/>
</dbReference>